<gene>
    <name evidence="2" type="ORF">MPL1032_30339</name>
</gene>
<reference evidence="3" key="1">
    <citation type="submission" date="2014-08" db="EMBL/GenBank/DDBJ databases">
        <authorList>
            <person name="Edwards T."/>
        </authorList>
    </citation>
    <scope>NUCLEOTIDE SEQUENCE [LARGE SCALE GENOMIC DNA]</scope>
</reference>
<proteinExistence type="predicted"/>
<feature type="region of interest" description="Disordered" evidence="1">
    <location>
        <begin position="1"/>
        <end position="32"/>
    </location>
</feature>
<dbReference type="EMBL" id="CCND01000023">
    <property type="protein sequence ID" value="CDX60584.1"/>
    <property type="molecule type" value="Genomic_DNA"/>
</dbReference>
<evidence type="ECO:0000313" key="3">
    <source>
        <dbReference type="Proteomes" id="UP000182888"/>
    </source>
</evidence>
<dbReference type="AlphaFoldDB" id="A0A0K2W409"/>
<dbReference type="Proteomes" id="UP000182888">
    <property type="component" value="Unassembled WGS sequence"/>
</dbReference>
<feature type="compositionally biased region" description="Basic residues" evidence="1">
    <location>
        <begin position="8"/>
        <end position="18"/>
    </location>
</feature>
<feature type="compositionally biased region" description="Basic and acidic residues" evidence="1">
    <location>
        <begin position="19"/>
        <end position="28"/>
    </location>
</feature>
<evidence type="ECO:0000313" key="2">
    <source>
        <dbReference type="EMBL" id="CDX60584.1"/>
    </source>
</evidence>
<protein>
    <submittedName>
        <fullName evidence="2">Uncharacterized protein</fullName>
    </submittedName>
</protein>
<evidence type="ECO:0000256" key="1">
    <source>
        <dbReference type="SAM" id="MobiDB-lite"/>
    </source>
</evidence>
<name>A0A0K2W409_MESPL</name>
<organism evidence="2 3">
    <name type="scientific">Mesorhizobium plurifarium</name>
    <dbReference type="NCBI Taxonomy" id="69974"/>
    <lineage>
        <taxon>Bacteria</taxon>
        <taxon>Pseudomonadati</taxon>
        <taxon>Pseudomonadota</taxon>
        <taxon>Alphaproteobacteria</taxon>
        <taxon>Hyphomicrobiales</taxon>
        <taxon>Phyllobacteriaceae</taxon>
        <taxon>Mesorhizobium</taxon>
    </lineage>
</organism>
<sequence>MDNDVVARFRKPSYHGRAHTAEPNEPKRSSLQSFYSGKAVLVQTAMG</sequence>
<accession>A0A0K2W409</accession>